<evidence type="ECO:0000313" key="2">
    <source>
        <dbReference type="EMBL" id="RCW94683.1"/>
    </source>
</evidence>
<evidence type="ECO:0000256" key="1">
    <source>
        <dbReference type="SAM" id="Phobius"/>
    </source>
</evidence>
<dbReference type="InterPro" id="IPR013901">
    <property type="entry name" value="Anthrone_oxy"/>
</dbReference>
<organism evidence="2 3">
    <name type="scientific">Marinomonas foliarum</name>
    <dbReference type="NCBI Taxonomy" id="491950"/>
    <lineage>
        <taxon>Bacteria</taxon>
        <taxon>Pseudomonadati</taxon>
        <taxon>Pseudomonadota</taxon>
        <taxon>Gammaproteobacteria</taxon>
        <taxon>Oceanospirillales</taxon>
        <taxon>Oceanospirillaceae</taxon>
        <taxon>Marinomonas</taxon>
    </lineage>
</organism>
<comment type="caution">
    <text evidence="2">The sequence shown here is derived from an EMBL/GenBank/DDBJ whole genome shotgun (WGS) entry which is preliminary data.</text>
</comment>
<dbReference type="RefSeq" id="WP_114413476.1">
    <property type="nucleotide sequence ID" value="NZ_QPJQ01000043.1"/>
</dbReference>
<dbReference type="OrthoDB" id="428263at2"/>
<gene>
    <name evidence="2" type="ORF">DFP77_1433</name>
</gene>
<feature type="transmembrane region" description="Helical" evidence="1">
    <location>
        <begin position="78"/>
        <end position="99"/>
    </location>
</feature>
<reference evidence="2 3" key="1">
    <citation type="submission" date="2018-07" db="EMBL/GenBank/DDBJ databases">
        <title>Genomic Encyclopedia of Type Strains, Phase III (KMG-III): the genomes of soil and plant-associated and newly described type strains.</title>
        <authorList>
            <person name="Whitman W."/>
        </authorList>
    </citation>
    <scope>NUCLEOTIDE SEQUENCE [LARGE SCALE GENOMIC DNA]</scope>
    <source>
        <strain evidence="2 3">CECT 7731</strain>
    </source>
</reference>
<feature type="transmembrane region" description="Helical" evidence="1">
    <location>
        <begin position="45"/>
        <end position="66"/>
    </location>
</feature>
<proteinExistence type="predicted"/>
<dbReference type="AlphaFoldDB" id="A0A368ZKM9"/>
<sequence>MITVLIVMTGIMAGIYFAFSVVIMTSLAELPKPQGAKVMNEINDVILSTAFMPLFFISTFWFALLIPWSLVDWQEGQSLLEVCAAVVYIIGMFCVTAFGNVPLNNKLKLSEDDPFSLRQSWDEYLIKWTRLNHIRALSSIVTCAILVLAHV</sequence>
<keyword evidence="1" id="KW-0812">Transmembrane</keyword>
<feature type="transmembrane region" description="Helical" evidence="1">
    <location>
        <begin position="6"/>
        <end position="24"/>
    </location>
</feature>
<accession>A0A368ZKM9</accession>
<keyword evidence="1" id="KW-1133">Transmembrane helix</keyword>
<dbReference type="EMBL" id="QPJQ01000043">
    <property type="protein sequence ID" value="RCW94683.1"/>
    <property type="molecule type" value="Genomic_DNA"/>
</dbReference>
<evidence type="ECO:0000313" key="3">
    <source>
        <dbReference type="Proteomes" id="UP000253506"/>
    </source>
</evidence>
<name>A0A368ZKM9_9GAMM</name>
<dbReference type="Pfam" id="PF08592">
    <property type="entry name" value="Anthrone_oxy"/>
    <property type="match status" value="1"/>
</dbReference>
<protein>
    <submittedName>
        <fullName evidence="2">Putative membrane protein</fullName>
    </submittedName>
</protein>
<dbReference type="Proteomes" id="UP000253506">
    <property type="component" value="Unassembled WGS sequence"/>
</dbReference>
<keyword evidence="1" id="KW-0472">Membrane</keyword>